<reference evidence="2" key="1">
    <citation type="submission" date="2016-11" db="EMBL/GenBank/DDBJ databases">
        <authorList>
            <person name="Varghese N."/>
            <person name="Submissions S."/>
        </authorList>
    </citation>
    <scope>NUCLEOTIDE SEQUENCE [LARGE SCALE GENOMIC DNA]</scope>
    <source>
        <strain evidence="2">DSM 19978</strain>
    </source>
</reference>
<keyword evidence="2" id="KW-1185">Reference proteome</keyword>
<evidence type="ECO:0000313" key="2">
    <source>
        <dbReference type="Proteomes" id="UP000184516"/>
    </source>
</evidence>
<dbReference type="AlphaFoldDB" id="A0A1M5FK60"/>
<protein>
    <submittedName>
        <fullName evidence="1">Uncharacterized protein</fullName>
    </submittedName>
</protein>
<organism evidence="1 2">
    <name type="scientific">Flavobacterium fluvii</name>
    <dbReference type="NCBI Taxonomy" id="468056"/>
    <lineage>
        <taxon>Bacteria</taxon>
        <taxon>Pseudomonadati</taxon>
        <taxon>Bacteroidota</taxon>
        <taxon>Flavobacteriia</taxon>
        <taxon>Flavobacteriales</taxon>
        <taxon>Flavobacteriaceae</taxon>
        <taxon>Flavobacterium</taxon>
    </lineage>
</organism>
<accession>A0A1M5FK60</accession>
<proteinExistence type="predicted"/>
<gene>
    <name evidence="1" type="ORF">SAMN05443549_101829</name>
</gene>
<evidence type="ECO:0000313" key="1">
    <source>
        <dbReference type="EMBL" id="SHF91997.1"/>
    </source>
</evidence>
<dbReference type="EMBL" id="FQWB01000001">
    <property type="protein sequence ID" value="SHF91997.1"/>
    <property type="molecule type" value="Genomic_DNA"/>
</dbReference>
<name>A0A1M5FK60_9FLAO</name>
<dbReference type="Proteomes" id="UP000184516">
    <property type="component" value="Unassembled WGS sequence"/>
</dbReference>
<sequence length="41" mass="4720">MGKQINDDLIAVKDNSSIILTSDNTFKEENLFYDQKLDNND</sequence>